<dbReference type="SUPFAM" id="SSF57667">
    <property type="entry name" value="beta-beta-alpha zinc fingers"/>
    <property type="match status" value="3"/>
</dbReference>
<evidence type="ECO:0000256" key="10">
    <source>
        <dbReference type="ARBA" id="ARBA00023242"/>
    </source>
</evidence>
<feature type="compositionally biased region" description="Low complexity" evidence="12">
    <location>
        <begin position="211"/>
        <end position="229"/>
    </location>
</feature>
<keyword evidence="4" id="KW-0677">Repeat</keyword>
<evidence type="ECO:0000256" key="11">
    <source>
        <dbReference type="PROSITE-ProRule" id="PRU00042"/>
    </source>
</evidence>
<evidence type="ECO:0000256" key="1">
    <source>
        <dbReference type="ARBA" id="ARBA00004123"/>
    </source>
</evidence>
<accession>A0A5N5SZX1</accession>
<dbReference type="Proteomes" id="UP000326759">
    <property type="component" value="Unassembled WGS sequence"/>
</dbReference>
<dbReference type="GO" id="GO:0005634">
    <property type="term" value="C:nucleus"/>
    <property type="evidence" value="ECO:0007669"/>
    <property type="project" value="UniProtKB-SubCell"/>
</dbReference>
<feature type="domain" description="C2H2-type" evidence="13">
    <location>
        <begin position="393"/>
        <end position="420"/>
    </location>
</feature>
<comment type="subcellular location">
    <subcellularLocation>
        <location evidence="1">Nucleus</location>
    </subcellularLocation>
</comment>
<keyword evidence="3" id="KW-0479">Metal-binding</keyword>
<keyword evidence="15" id="KW-1185">Reference proteome</keyword>
<proteinExistence type="inferred from homology"/>
<evidence type="ECO:0000256" key="7">
    <source>
        <dbReference type="ARBA" id="ARBA00023015"/>
    </source>
</evidence>
<evidence type="ECO:0000256" key="5">
    <source>
        <dbReference type="ARBA" id="ARBA00022771"/>
    </source>
</evidence>
<comment type="caution">
    <text evidence="14">The sequence shown here is derived from an EMBL/GenBank/DDBJ whole genome shotgun (WGS) entry which is preliminary data.</text>
</comment>
<evidence type="ECO:0000256" key="8">
    <source>
        <dbReference type="ARBA" id="ARBA00023125"/>
    </source>
</evidence>
<dbReference type="GO" id="GO:0010468">
    <property type="term" value="P:regulation of gene expression"/>
    <property type="evidence" value="ECO:0007669"/>
    <property type="project" value="TreeGrafter"/>
</dbReference>
<dbReference type="Pfam" id="PF13465">
    <property type="entry name" value="zf-H2C2_2"/>
    <property type="match status" value="1"/>
</dbReference>
<dbReference type="GO" id="GO:0003677">
    <property type="term" value="F:DNA binding"/>
    <property type="evidence" value="ECO:0007669"/>
    <property type="project" value="UniProtKB-KW"/>
</dbReference>
<dbReference type="GO" id="GO:0008270">
    <property type="term" value="F:zinc ion binding"/>
    <property type="evidence" value="ECO:0007669"/>
    <property type="project" value="UniProtKB-KW"/>
</dbReference>
<evidence type="ECO:0000256" key="6">
    <source>
        <dbReference type="ARBA" id="ARBA00022833"/>
    </source>
</evidence>
<keyword evidence="7" id="KW-0805">Transcription regulation</keyword>
<dbReference type="SMART" id="SM00355">
    <property type="entry name" value="ZnF_C2H2"/>
    <property type="match status" value="5"/>
</dbReference>
<evidence type="ECO:0000313" key="14">
    <source>
        <dbReference type="EMBL" id="KAB7499259.1"/>
    </source>
</evidence>
<dbReference type="EMBL" id="SEYY01018513">
    <property type="protein sequence ID" value="KAB7499259.1"/>
    <property type="molecule type" value="Genomic_DNA"/>
</dbReference>
<dbReference type="PROSITE" id="PS50157">
    <property type="entry name" value="ZINC_FINGER_C2H2_2"/>
    <property type="match status" value="5"/>
</dbReference>
<protein>
    <submittedName>
        <fullName evidence="14">Zinc finger protein</fullName>
    </submittedName>
</protein>
<feature type="region of interest" description="Disordered" evidence="12">
    <location>
        <begin position="177"/>
        <end position="238"/>
    </location>
</feature>
<keyword evidence="6" id="KW-0862">Zinc</keyword>
<dbReference type="PANTHER" id="PTHR16515">
    <property type="entry name" value="PR DOMAIN ZINC FINGER PROTEIN"/>
    <property type="match status" value="1"/>
</dbReference>
<sequence>MPFELSLVVTKRPLPPLDRLVPLEECIKVCSNVKEISTNTKYQPHCGTLKMDKLPSIPYLPAYDLRTMYGAYDFIDKDGFRSCNWIRFLKVTPFYNQDVNILGRRFGDEVIFEVIRNISLNGELIAFLIPEEGSISPEERISNLISPFIRSSFYSVFDSPVEDKPLDLSRSLLKTSEGGEDVVDKGRDTPKRVCKSSSPKALSSDAEDTQSFSSSPSSPSSDISISPSPSNIPPISPPNYLSPNPFPFSGAANFLLTHPSFQFGNYASFLNRLPHGIPTPLSSASGSPKESFKESAPAPTTKRRERTMLPCSECGKAFDRPSLLKRHMRTHTGEKPHVCDVCGKGFSTSSSLNTHRRIHSGEKPHKCGVCGKRFTASSNLYYHKMTHVKEKPHKCTLCTRSFPTPGDLRSHMFIHNGQWPHKCSVCDKGFSKLTNLKNHMILHASKSRQNTHPSPVIMEAEA</sequence>
<dbReference type="InterPro" id="IPR036236">
    <property type="entry name" value="Znf_C2H2_sf"/>
</dbReference>
<keyword evidence="10" id="KW-0539">Nucleus</keyword>
<dbReference type="AlphaFoldDB" id="A0A5N5SZX1"/>
<evidence type="ECO:0000256" key="3">
    <source>
        <dbReference type="ARBA" id="ARBA00022723"/>
    </source>
</evidence>
<keyword evidence="9" id="KW-0804">Transcription</keyword>
<evidence type="ECO:0000256" key="9">
    <source>
        <dbReference type="ARBA" id="ARBA00023163"/>
    </source>
</evidence>
<dbReference type="FunFam" id="3.30.160.60:FF:000450">
    <property type="entry name" value="PR domain zinc finger protein 14"/>
    <property type="match status" value="1"/>
</dbReference>
<dbReference type="InterPro" id="IPR046341">
    <property type="entry name" value="SET_dom_sf"/>
</dbReference>
<dbReference type="FunFam" id="3.30.160.60:FF:000100">
    <property type="entry name" value="Zinc finger 45-like"/>
    <property type="match status" value="1"/>
</dbReference>
<evidence type="ECO:0000313" key="15">
    <source>
        <dbReference type="Proteomes" id="UP000326759"/>
    </source>
</evidence>
<dbReference type="OrthoDB" id="3437960at2759"/>
<dbReference type="InterPro" id="IPR050331">
    <property type="entry name" value="Zinc_finger"/>
</dbReference>
<dbReference type="Pfam" id="PF00096">
    <property type="entry name" value="zf-C2H2"/>
    <property type="match status" value="3"/>
</dbReference>
<keyword evidence="5 11" id="KW-0863">Zinc-finger</keyword>
<gene>
    <name evidence="14" type="ORF">Anas_07723</name>
</gene>
<dbReference type="FunFam" id="3.30.160.60:FF:000761">
    <property type="entry name" value="Zinc finger protein 449"/>
    <property type="match status" value="1"/>
</dbReference>
<dbReference type="Gene3D" id="2.170.270.10">
    <property type="entry name" value="SET domain"/>
    <property type="match status" value="1"/>
</dbReference>
<feature type="domain" description="C2H2-type" evidence="13">
    <location>
        <begin position="421"/>
        <end position="448"/>
    </location>
</feature>
<dbReference type="PROSITE" id="PS00028">
    <property type="entry name" value="ZINC_FINGER_C2H2_1"/>
    <property type="match status" value="5"/>
</dbReference>
<feature type="domain" description="C2H2-type" evidence="13">
    <location>
        <begin position="337"/>
        <end position="364"/>
    </location>
</feature>
<evidence type="ECO:0000256" key="4">
    <source>
        <dbReference type="ARBA" id="ARBA00022737"/>
    </source>
</evidence>
<dbReference type="PANTHER" id="PTHR16515:SF49">
    <property type="entry name" value="GASTRULA ZINC FINGER PROTEIN XLCGF49.1-LIKE-RELATED"/>
    <property type="match status" value="1"/>
</dbReference>
<dbReference type="InterPro" id="IPR013087">
    <property type="entry name" value="Znf_C2H2_type"/>
</dbReference>
<feature type="compositionally biased region" description="Basic and acidic residues" evidence="12">
    <location>
        <begin position="182"/>
        <end position="191"/>
    </location>
</feature>
<keyword evidence="8" id="KW-0238">DNA-binding</keyword>
<dbReference type="FunFam" id="3.30.160.60:FF:001532">
    <property type="entry name" value="Zinc finger protein 483"/>
    <property type="match status" value="1"/>
</dbReference>
<name>A0A5N5SZX1_9CRUS</name>
<dbReference type="Gene3D" id="3.30.160.60">
    <property type="entry name" value="Classic Zinc Finger"/>
    <property type="match status" value="5"/>
</dbReference>
<dbReference type="FunFam" id="3.30.160.60:FF:000624">
    <property type="entry name" value="zinc finger protein 697"/>
    <property type="match status" value="1"/>
</dbReference>
<evidence type="ECO:0000259" key="13">
    <source>
        <dbReference type="PROSITE" id="PS50157"/>
    </source>
</evidence>
<evidence type="ECO:0000256" key="2">
    <source>
        <dbReference type="ARBA" id="ARBA00006991"/>
    </source>
</evidence>
<reference evidence="14 15" key="1">
    <citation type="journal article" date="2019" name="PLoS Biol.">
        <title>Sex chromosomes control vertical transmission of feminizing Wolbachia symbionts in an isopod.</title>
        <authorList>
            <person name="Becking T."/>
            <person name="Chebbi M.A."/>
            <person name="Giraud I."/>
            <person name="Moumen B."/>
            <person name="Laverre T."/>
            <person name="Caubet Y."/>
            <person name="Peccoud J."/>
            <person name="Gilbert C."/>
            <person name="Cordaux R."/>
        </authorList>
    </citation>
    <scope>NUCLEOTIDE SEQUENCE [LARGE SCALE GENOMIC DNA]</scope>
    <source>
        <strain evidence="14">ANa2</strain>
        <tissue evidence="14">Whole body excluding digestive tract and cuticle</tissue>
    </source>
</reference>
<feature type="region of interest" description="Disordered" evidence="12">
    <location>
        <begin position="280"/>
        <end position="305"/>
    </location>
</feature>
<dbReference type="GO" id="GO:0048598">
    <property type="term" value="P:embryonic morphogenesis"/>
    <property type="evidence" value="ECO:0007669"/>
    <property type="project" value="UniProtKB-ARBA"/>
</dbReference>
<evidence type="ECO:0000256" key="12">
    <source>
        <dbReference type="SAM" id="MobiDB-lite"/>
    </source>
</evidence>
<feature type="domain" description="C2H2-type" evidence="13">
    <location>
        <begin position="365"/>
        <end position="392"/>
    </location>
</feature>
<comment type="similarity">
    <text evidence="2">Belongs to the krueppel C2H2-type zinc-finger protein family.</text>
</comment>
<organism evidence="14 15">
    <name type="scientific">Armadillidium nasatum</name>
    <dbReference type="NCBI Taxonomy" id="96803"/>
    <lineage>
        <taxon>Eukaryota</taxon>
        <taxon>Metazoa</taxon>
        <taxon>Ecdysozoa</taxon>
        <taxon>Arthropoda</taxon>
        <taxon>Crustacea</taxon>
        <taxon>Multicrustacea</taxon>
        <taxon>Malacostraca</taxon>
        <taxon>Eumalacostraca</taxon>
        <taxon>Peracarida</taxon>
        <taxon>Isopoda</taxon>
        <taxon>Oniscidea</taxon>
        <taxon>Crinocheta</taxon>
        <taxon>Armadillidiidae</taxon>
        <taxon>Armadillidium</taxon>
    </lineage>
</organism>
<feature type="domain" description="C2H2-type" evidence="13">
    <location>
        <begin position="309"/>
        <end position="336"/>
    </location>
</feature>